<dbReference type="AlphaFoldDB" id="A0A1M4S6J4"/>
<keyword evidence="3 5" id="KW-1133">Transmembrane helix</keyword>
<feature type="transmembrane region" description="Helical" evidence="5">
    <location>
        <begin position="108"/>
        <end position="130"/>
    </location>
</feature>
<evidence type="ECO:0000313" key="6">
    <source>
        <dbReference type="EMBL" id="SHE27637.1"/>
    </source>
</evidence>
<evidence type="ECO:0000256" key="3">
    <source>
        <dbReference type="ARBA" id="ARBA00022989"/>
    </source>
</evidence>
<evidence type="ECO:0000313" key="7">
    <source>
        <dbReference type="Proteomes" id="UP000242857"/>
    </source>
</evidence>
<keyword evidence="7" id="KW-1185">Reference proteome</keyword>
<dbReference type="EMBL" id="FQUK01000001">
    <property type="protein sequence ID" value="SHE27637.1"/>
    <property type="molecule type" value="Genomic_DNA"/>
</dbReference>
<keyword evidence="4 5" id="KW-0472">Membrane</keyword>
<protein>
    <recommendedName>
        <fullName evidence="8">DUF4870 domain-containing protein</fullName>
    </recommendedName>
</protein>
<reference evidence="7" key="1">
    <citation type="submission" date="2016-11" db="EMBL/GenBank/DDBJ databases">
        <authorList>
            <person name="Varghese N."/>
            <person name="Submissions S."/>
        </authorList>
    </citation>
    <scope>NUCLEOTIDE SEQUENCE [LARGE SCALE GENOMIC DNA]</scope>
    <source>
        <strain evidence="7">DSM 14834</strain>
    </source>
</reference>
<dbReference type="Proteomes" id="UP000242857">
    <property type="component" value="Unassembled WGS sequence"/>
</dbReference>
<name>A0A1M4S6J4_9GAMM</name>
<feature type="transmembrane region" description="Helical" evidence="5">
    <location>
        <begin position="27"/>
        <end position="53"/>
    </location>
</feature>
<gene>
    <name evidence="6" type="ORF">SAMN02745204_00072</name>
</gene>
<keyword evidence="2 5" id="KW-0812">Transmembrane</keyword>
<evidence type="ECO:0008006" key="8">
    <source>
        <dbReference type="Google" id="ProtNLM"/>
    </source>
</evidence>
<dbReference type="Pfam" id="PF09685">
    <property type="entry name" value="MamF_MmsF"/>
    <property type="match status" value="1"/>
</dbReference>
<organism evidence="6 7">
    <name type="scientific">Thermomonas hydrothermalis</name>
    <dbReference type="NCBI Taxonomy" id="213588"/>
    <lineage>
        <taxon>Bacteria</taxon>
        <taxon>Pseudomonadati</taxon>
        <taxon>Pseudomonadota</taxon>
        <taxon>Gammaproteobacteria</taxon>
        <taxon>Lysobacterales</taxon>
        <taxon>Lysobacteraceae</taxon>
        <taxon>Thermomonas</taxon>
    </lineage>
</organism>
<proteinExistence type="predicted"/>
<evidence type="ECO:0000256" key="1">
    <source>
        <dbReference type="ARBA" id="ARBA00004141"/>
    </source>
</evidence>
<comment type="subcellular location">
    <subcellularLocation>
        <location evidence="1">Membrane</location>
        <topology evidence="1">Multi-pass membrane protein</topology>
    </subcellularLocation>
</comment>
<evidence type="ECO:0000256" key="5">
    <source>
        <dbReference type="SAM" id="Phobius"/>
    </source>
</evidence>
<accession>A0A1M4S6J4</accession>
<sequence>MEMMEPTQTGEVRQDERWWAASAHAGALLLAFLTSWMAGVAGMVAGLVVYLLMRDRSAFVAEHAREAFNFNLTLFLFAAGLAVAALLLLGATVLTLGLGAVLTLPVGIVLLVLAGIAAVVWLVCGIMATVKALDGQRWRYPFSLRLLR</sequence>
<evidence type="ECO:0000256" key="2">
    <source>
        <dbReference type="ARBA" id="ARBA00022692"/>
    </source>
</evidence>
<dbReference type="InterPro" id="IPR019109">
    <property type="entry name" value="MamF_MmsF"/>
</dbReference>
<evidence type="ECO:0000256" key="4">
    <source>
        <dbReference type="ARBA" id="ARBA00023136"/>
    </source>
</evidence>
<feature type="transmembrane region" description="Helical" evidence="5">
    <location>
        <begin position="74"/>
        <end position="102"/>
    </location>
</feature>